<dbReference type="InterPro" id="IPR000297">
    <property type="entry name" value="PPIase_PpiC"/>
</dbReference>
<dbReference type="PANTHER" id="PTHR47245">
    <property type="entry name" value="PEPTIDYLPROLYL ISOMERASE"/>
    <property type="match status" value="1"/>
</dbReference>
<name>A0ABQ3JZE5_9DEIO</name>
<evidence type="ECO:0000256" key="2">
    <source>
        <dbReference type="SAM" id="MobiDB-lite"/>
    </source>
</evidence>
<keyword evidence="6" id="KW-1185">Reference proteome</keyword>
<dbReference type="SUPFAM" id="SSF54534">
    <property type="entry name" value="FKBP-like"/>
    <property type="match status" value="1"/>
</dbReference>
<keyword evidence="1" id="KW-0697">Rotamase</keyword>
<dbReference type="InterPro" id="IPR027304">
    <property type="entry name" value="Trigger_fact/SurA_dom_sf"/>
</dbReference>
<keyword evidence="3" id="KW-0732">Signal</keyword>
<dbReference type="InterPro" id="IPR046357">
    <property type="entry name" value="PPIase_dom_sf"/>
</dbReference>
<evidence type="ECO:0000256" key="3">
    <source>
        <dbReference type="SAM" id="SignalP"/>
    </source>
</evidence>
<dbReference type="GO" id="GO:0016853">
    <property type="term" value="F:isomerase activity"/>
    <property type="evidence" value="ECO:0007669"/>
    <property type="project" value="UniProtKB-KW"/>
</dbReference>
<dbReference type="InterPro" id="IPR050245">
    <property type="entry name" value="PrsA_foldase"/>
</dbReference>
<dbReference type="PROSITE" id="PS50198">
    <property type="entry name" value="PPIC_PPIASE_2"/>
    <property type="match status" value="1"/>
</dbReference>
<dbReference type="Proteomes" id="UP000632154">
    <property type="component" value="Unassembled WGS sequence"/>
</dbReference>
<organism evidence="5 6">
    <name type="scientific">Deinococcus piscis</name>
    <dbReference type="NCBI Taxonomy" id="394230"/>
    <lineage>
        <taxon>Bacteria</taxon>
        <taxon>Thermotogati</taxon>
        <taxon>Deinococcota</taxon>
        <taxon>Deinococci</taxon>
        <taxon>Deinococcales</taxon>
        <taxon>Deinococcaceae</taxon>
        <taxon>Deinococcus</taxon>
    </lineage>
</organism>
<dbReference type="Pfam" id="PF13616">
    <property type="entry name" value="Rotamase_3"/>
    <property type="match status" value="1"/>
</dbReference>
<feature type="region of interest" description="Disordered" evidence="2">
    <location>
        <begin position="376"/>
        <end position="398"/>
    </location>
</feature>
<dbReference type="EMBL" id="BNAL01000004">
    <property type="protein sequence ID" value="GHF96751.1"/>
    <property type="molecule type" value="Genomic_DNA"/>
</dbReference>
<evidence type="ECO:0000259" key="4">
    <source>
        <dbReference type="PROSITE" id="PS50198"/>
    </source>
</evidence>
<dbReference type="RefSeq" id="WP_189642176.1">
    <property type="nucleotide sequence ID" value="NZ_BNAL01000004.1"/>
</dbReference>
<evidence type="ECO:0000313" key="5">
    <source>
        <dbReference type="EMBL" id="GHF96751.1"/>
    </source>
</evidence>
<feature type="domain" description="PpiC" evidence="4">
    <location>
        <begin position="243"/>
        <end position="332"/>
    </location>
</feature>
<feature type="chain" id="PRO_5046377556" evidence="3">
    <location>
        <begin position="28"/>
        <end position="398"/>
    </location>
</feature>
<evidence type="ECO:0000313" key="6">
    <source>
        <dbReference type="Proteomes" id="UP000632154"/>
    </source>
</evidence>
<feature type="signal peptide" evidence="3">
    <location>
        <begin position="1"/>
        <end position="27"/>
    </location>
</feature>
<reference evidence="6" key="1">
    <citation type="journal article" date="2019" name="Int. J. Syst. Evol. Microbiol.">
        <title>The Global Catalogue of Microorganisms (GCM) 10K type strain sequencing project: providing services to taxonomists for standard genome sequencing and annotation.</title>
        <authorList>
            <consortium name="The Broad Institute Genomics Platform"/>
            <consortium name="The Broad Institute Genome Sequencing Center for Infectious Disease"/>
            <person name="Wu L."/>
            <person name="Ma J."/>
        </authorList>
    </citation>
    <scope>NUCLEOTIDE SEQUENCE [LARGE SCALE GENOMIC DNA]</scope>
    <source>
        <strain evidence="6">CGMCC 1.18439</strain>
    </source>
</reference>
<dbReference type="SUPFAM" id="SSF109998">
    <property type="entry name" value="Triger factor/SurA peptide-binding domain-like"/>
    <property type="match status" value="1"/>
</dbReference>
<gene>
    <name evidence="5" type="ORF">GCM10017783_05810</name>
</gene>
<dbReference type="PANTHER" id="PTHR47245:SF2">
    <property type="entry name" value="PEPTIDYL-PROLYL CIS-TRANS ISOMERASE HP_0175-RELATED"/>
    <property type="match status" value="1"/>
</dbReference>
<dbReference type="Gene3D" id="3.10.50.40">
    <property type="match status" value="1"/>
</dbReference>
<protein>
    <submittedName>
        <fullName evidence="5">Peptidylprolyl isomerase</fullName>
    </submittedName>
</protein>
<evidence type="ECO:0000256" key="1">
    <source>
        <dbReference type="PROSITE-ProRule" id="PRU00278"/>
    </source>
</evidence>
<proteinExistence type="predicted"/>
<keyword evidence="1 5" id="KW-0413">Isomerase</keyword>
<comment type="caution">
    <text evidence="5">The sequence shown here is derived from an EMBL/GenBank/DDBJ whole genome shotgun (WGS) entry which is preliminary data.</text>
</comment>
<sequence>MTAFCSKWAVLLALGALAGGPVATAQAAGTQAVGTSVVGTQVGGVSLGLSSAQRITAESFSGQPMPVQIVPGQPVLVQPGPTGQVAATLPGSDLLAVIGTGPGALRVTRADFDRAFRLAVGEVLNRQGLPLRDDLLQSFAPSRAQFFDQFIHDKQMEYLARRALPDFVYQGPPRIGPQSFAQPQGYADYLTGAGYRDEADYLREMSRQALIEAYRQELRSQFTFSDAAVQSYYALNRRSFMQREEACARHILVTDQAQARDLRSALVGGADFALLARSQSRDPGSASRGGELDCLVPGTTVPAFEAVLFGAALGTPQVVQTDHGWHVIEVTERRAAGLLPLAQAAPQVRSILARRAASQLLETQLKRVPTQLFPERLGLEPPSAEPLPVQPLGWPADH</sequence>
<accession>A0ABQ3JZE5</accession>